<dbReference type="AlphaFoldDB" id="V9VAV6"/>
<gene>
    <name evidence="1" type="ORF">X970_05065</name>
</gene>
<name>V9VAV6_9PSED</name>
<dbReference type="Proteomes" id="UP000018660">
    <property type="component" value="Chromosome"/>
</dbReference>
<organism evidence="1 2">
    <name type="scientific">Pseudomonas monteilii SB3101</name>
    <dbReference type="NCBI Taxonomy" id="1435058"/>
    <lineage>
        <taxon>Bacteria</taxon>
        <taxon>Pseudomonadati</taxon>
        <taxon>Pseudomonadota</taxon>
        <taxon>Gammaproteobacteria</taxon>
        <taxon>Pseudomonadales</taxon>
        <taxon>Pseudomonadaceae</taxon>
        <taxon>Pseudomonas</taxon>
    </lineage>
</organism>
<sequence length="50" mass="5726">MWLIVSFILLFGSAYISPFSKAGTPPLIIFREGMKLRKIDGNRTNIYFCV</sequence>
<reference evidence="1 2" key="1">
    <citation type="submission" date="2013-12" db="EMBL/GenBank/DDBJ databases">
        <title>Complete Genomes of Pseudomonas monteilii SB3078 and SB3101, two Benzene, Toluene and Ethylbenzene Degrading Bacteria used for Bioaugmentation.</title>
        <authorList>
            <person name="Dueholm M.S."/>
            <person name="Albertsen M."/>
            <person name="D'Imperio S."/>
            <person name="Tale V.P."/>
            <person name="Lewis D."/>
            <person name="Nilsen P.H."/>
            <person name="Nielsen J.L."/>
        </authorList>
    </citation>
    <scope>NUCLEOTIDE SEQUENCE [LARGE SCALE GENOMIC DNA]</scope>
    <source>
        <strain evidence="1 2">SB3101</strain>
    </source>
</reference>
<protein>
    <submittedName>
        <fullName evidence="1">Uncharacterized protein</fullName>
    </submittedName>
</protein>
<dbReference type="EMBL" id="CP006979">
    <property type="protein sequence ID" value="AHC91030.1"/>
    <property type="molecule type" value="Genomic_DNA"/>
</dbReference>
<dbReference type="HOGENOM" id="CLU_3121691_0_0_6"/>
<dbReference type="KEGG" id="pmot:X970_05065"/>
<evidence type="ECO:0000313" key="2">
    <source>
        <dbReference type="Proteomes" id="UP000018660"/>
    </source>
</evidence>
<evidence type="ECO:0000313" key="1">
    <source>
        <dbReference type="EMBL" id="AHC91030.1"/>
    </source>
</evidence>
<accession>V9VAV6</accession>
<proteinExistence type="predicted"/>